<accession>A0A1B4PM23</accession>
<name>A0A1B4PM23_BURCE</name>
<evidence type="ECO:0000313" key="1">
    <source>
        <dbReference type="EMBL" id="AOK14989.1"/>
    </source>
</evidence>
<reference evidence="1 2" key="1">
    <citation type="submission" date="2015-12" db="EMBL/GenBank/DDBJ databases">
        <title>Diversity of Burkholderia near neighbor genomes.</title>
        <authorList>
            <person name="Sahl J."/>
            <person name="Wagner D."/>
            <person name="Keim P."/>
        </authorList>
    </citation>
    <scope>NUCLEOTIDE SEQUENCE [LARGE SCALE GENOMIC DNA]</scope>
    <source>
        <strain evidence="1 2">MSMB1184WGS</strain>
    </source>
</reference>
<sequence length="101" mass="10915">MQKDASGNPFPHHTNRARRIRIDALVDHLALLAPARRDSTPAGGEAVIADLGGALLLCCLAPDAARSCVFSQVLTGPAMWLLTKHSLLAFPGRRKYGRKDE</sequence>
<organism evidence="1 2">
    <name type="scientific">Burkholderia cepacia</name>
    <name type="common">Pseudomonas cepacia</name>
    <dbReference type="NCBI Taxonomy" id="292"/>
    <lineage>
        <taxon>Bacteria</taxon>
        <taxon>Pseudomonadati</taxon>
        <taxon>Pseudomonadota</taxon>
        <taxon>Betaproteobacteria</taxon>
        <taxon>Burkholderiales</taxon>
        <taxon>Burkholderiaceae</taxon>
        <taxon>Burkholderia</taxon>
        <taxon>Burkholderia cepacia complex</taxon>
    </lineage>
</organism>
<dbReference type="AlphaFoldDB" id="A0A1B4PM23"/>
<dbReference type="EMBL" id="CP013442">
    <property type="protein sequence ID" value="AOK14989.1"/>
    <property type="molecule type" value="Genomic_DNA"/>
</dbReference>
<proteinExistence type="predicted"/>
<protein>
    <submittedName>
        <fullName evidence="1">Uncharacterized protein</fullName>
    </submittedName>
</protein>
<dbReference type="Proteomes" id="UP000094776">
    <property type="component" value="Chromosome 3"/>
</dbReference>
<gene>
    <name evidence="1" type="ORF">WT26_02900</name>
</gene>
<evidence type="ECO:0000313" key="2">
    <source>
        <dbReference type="Proteomes" id="UP000094776"/>
    </source>
</evidence>